<name>A0ABW0KTH5_9BACT</name>
<dbReference type="SUPFAM" id="SSF88659">
    <property type="entry name" value="Sigma3 and sigma4 domains of RNA polymerase sigma factors"/>
    <property type="match status" value="1"/>
</dbReference>
<accession>A0ABW0KTH5</accession>
<dbReference type="EMBL" id="JBHSMQ010000006">
    <property type="protein sequence ID" value="MFC5456679.1"/>
    <property type="molecule type" value="Genomic_DNA"/>
</dbReference>
<evidence type="ECO:0000313" key="8">
    <source>
        <dbReference type="Proteomes" id="UP001596052"/>
    </source>
</evidence>
<dbReference type="CDD" id="cd06171">
    <property type="entry name" value="Sigma70_r4"/>
    <property type="match status" value="1"/>
</dbReference>
<dbReference type="InterPro" id="IPR013324">
    <property type="entry name" value="RNA_pol_sigma_r3/r4-like"/>
</dbReference>
<keyword evidence="4" id="KW-0804">Transcription</keyword>
<comment type="similarity">
    <text evidence="1">Belongs to the sigma-70 factor family. ECF subfamily.</text>
</comment>
<dbReference type="Pfam" id="PF04542">
    <property type="entry name" value="Sigma70_r2"/>
    <property type="match status" value="1"/>
</dbReference>
<proteinExistence type="inferred from homology"/>
<dbReference type="RefSeq" id="WP_377169158.1">
    <property type="nucleotide sequence ID" value="NZ_JBHSMQ010000006.1"/>
</dbReference>
<evidence type="ECO:0000313" key="7">
    <source>
        <dbReference type="EMBL" id="MFC5456679.1"/>
    </source>
</evidence>
<evidence type="ECO:0000256" key="4">
    <source>
        <dbReference type="ARBA" id="ARBA00023163"/>
    </source>
</evidence>
<dbReference type="InterPro" id="IPR036388">
    <property type="entry name" value="WH-like_DNA-bd_sf"/>
</dbReference>
<feature type="domain" description="RNA polymerase sigma factor 70 region 4 type 2" evidence="6">
    <location>
        <begin position="130"/>
        <end position="180"/>
    </location>
</feature>
<keyword evidence="3" id="KW-0731">Sigma factor</keyword>
<comment type="caution">
    <text evidence="7">The sequence shown here is derived from an EMBL/GenBank/DDBJ whole genome shotgun (WGS) entry which is preliminary data.</text>
</comment>
<dbReference type="InterPro" id="IPR039425">
    <property type="entry name" value="RNA_pol_sigma-70-like"/>
</dbReference>
<dbReference type="InterPro" id="IPR013249">
    <property type="entry name" value="RNA_pol_sigma70_r4_t2"/>
</dbReference>
<dbReference type="Pfam" id="PF08281">
    <property type="entry name" value="Sigma70_r4_2"/>
    <property type="match status" value="1"/>
</dbReference>
<dbReference type="InterPro" id="IPR013325">
    <property type="entry name" value="RNA_pol_sigma_r2"/>
</dbReference>
<evidence type="ECO:0000259" key="5">
    <source>
        <dbReference type="Pfam" id="PF04542"/>
    </source>
</evidence>
<dbReference type="InterPro" id="IPR007627">
    <property type="entry name" value="RNA_pol_sigma70_r2"/>
</dbReference>
<evidence type="ECO:0000256" key="3">
    <source>
        <dbReference type="ARBA" id="ARBA00023082"/>
    </source>
</evidence>
<evidence type="ECO:0000256" key="1">
    <source>
        <dbReference type="ARBA" id="ARBA00010641"/>
    </source>
</evidence>
<sequence length="188" mass="21277">MSQPELSDEDLLQRAGRGDSRAFDQLYDRMAPRLFGLLRQMLHDEREAEDVLQDGFVLLWERASTFDAERSKAFTWAVMLFRHKAIDRMRMLGRRNRLVDSALLEQTTLGAPAQAGADEDVQARERGVVVHAALSELPTEQRQLIEFAFLKGLTHHVIAESLGLPLGTVKTNIRRGLMRLRDLLKGGA</sequence>
<dbReference type="SUPFAM" id="SSF88946">
    <property type="entry name" value="Sigma2 domain of RNA polymerase sigma factors"/>
    <property type="match status" value="1"/>
</dbReference>
<reference evidence="8" key="1">
    <citation type="journal article" date="2019" name="Int. J. Syst. Evol. Microbiol.">
        <title>The Global Catalogue of Microorganisms (GCM) 10K type strain sequencing project: providing services to taxonomists for standard genome sequencing and annotation.</title>
        <authorList>
            <consortium name="The Broad Institute Genomics Platform"/>
            <consortium name="The Broad Institute Genome Sequencing Center for Infectious Disease"/>
            <person name="Wu L."/>
            <person name="Ma J."/>
        </authorList>
    </citation>
    <scope>NUCLEOTIDE SEQUENCE [LARGE SCALE GENOMIC DNA]</scope>
    <source>
        <strain evidence="8">CGMCC 4.1469</strain>
    </source>
</reference>
<dbReference type="NCBIfam" id="TIGR02937">
    <property type="entry name" value="sigma70-ECF"/>
    <property type="match status" value="1"/>
</dbReference>
<keyword evidence="2" id="KW-0805">Transcription regulation</keyword>
<protein>
    <submittedName>
        <fullName evidence="7">RNA polymerase sigma factor</fullName>
    </submittedName>
</protein>
<organism evidence="7 8">
    <name type="scientific">Prosthecobacter fluviatilis</name>
    <dbReference type="NCBI Taxonomy" id="445931"/>
    <lineage>
        <taxon>Bacteria</taxon>
        <taxon>Pseudomonadati</taxon>
        <taxon>Verrucomicrobiota</taxon>
        <taxon>Verrucomicrobiia</taxon>
        <taxon>Verrucomicrobiales</taxon>
        <taxon>Verrucomicrobiaceae</taxon>
        <taxon>Prosthecobacter</taxon>
    </lineage>
</organism>
<keyword evidence="8" id="KW-1185">Reference proteome</keyword>
<dbReference type="Gene3D" id="1.10.1740.10">
    <property type="match status" value="1"/>
</dbReference>
<dbReference type="Gene3D" id="1.10.10.10">
    <property type="entry name" value="Winged helix-like DNA-binding domain superfamily/Winged helix DNA-binding domain"/>
    <property type="match status" value="1"/>
</dbReference>
<dbReference type="PANTHER" id="PTHR43133:SF62">
    <property type="entry name" value="RNA POLYMERASE SIGMA FACTOR SIGZ"/>
    <property type="match status" value="1"/>
</dbReference>
<dbReference type="PANTHER" id="PTHR43133">
    <property type="entry name" value="RNA POLYMERASE ECF-TYPE SIGMA FACTO"/>
    <property type="match status" value="1"/>
</dbReference>
<dbReference type="Proteomes" id="UP001596052">
    <property type="component" value="Unassembled WGS sequence"/>
</dbReference>
<feature type="domain" description="RNA polymerase sigma-70 region 2" evidence="5">
    <location>
        <begin position="26"/>
        <end position="94"/>
    </location>
</feature>
<gene>
    <name evidence="7" type="ORF">ACFQDI_17570</name>
</gene>
<evidence type="ECO:0000259" key="6">
    <source>
        <dbReference type="Pfam" id="PF08281"/>
    </source>
</evidence>
<dbReference type="InterPro" id="IPR014284">
    <property type="entry name" value="RNA_pol_sigma-70_dom"/>
</dbReference>
<evidence type="ECO:0000256" key="2">
    <source>
        <dbReference type="ARBA" id="ARBA00023015"/>
    </source>
</evidence>